<reference evidence="2" key="1">
    <citation type="submission" date="2022-05" db="EMBL/GenBank/DDBJ databases">
        <title>The Musa troglodytarum L. genome provides insights into the mechanism of non-climacteric behaviour and enrichment of carotenoids.</title>
        <authorList>
            <person name="Wang J."/>
        </authorList>
    </citation>
    <scope>NUCLEOTIDE SEQUENCE</scope>
    <source>
        <tissue evidence="2">Leaf</tissue>
    </source>
</reference>
<evidence type="ECO:0000313" key="2">
    <source>
        <dbReference type="EMBL" id="URE24692.1"/>
    </source>
</evidence>
<protein>
    <submittedName>
        <fullName evidence="2">Uncharacterized protein</fullName>
    </submittedName>
</protein>
<gene>
    <name evidence="2" type="ORF">MUK42_22128</name>
</gene>
<proteinExistence type="predicted"/>
<dbReference type="EMBL" id="CP097510">
    <property type="protein sequence ID" value="URE24692.1"/>
    <property type="molecule type" value="Genomic_DNA"/>
</dbReference>
<evidence type="ECO:0000313" key="3">
    <source>
        <dbReference type="Proteomes" id="UP001055439"/>
    </source>
</evidence>
<sequence length="274" mass="30056">MTVRFESESTRSSWSLSGSGGKSMMGGRRDGNHLHGQTKQSTGATAKPPPTTTPVDPTPPPPPSSSSSRFLLPLHDWAHRHTMSPWVTVGPAGQMKSTAKIYPSRGAPVVVPTFKLVVNFCAKNRQLPPSLFTALKHIDKKIEELGGFDALQVLLELGNGGSPDKSRKMFDINVCSPALCLPRCLQFVASEVGGERFGCPSFKQNPEIALVAFISEASFLSFDDYVLPFVSRLLFQDLPFQSPARFGCVRRSQRKRGNFEVLVTCFTQKMGLQR</sequence>
<dbReference type="Proteomes" id="UP001055439">
    <property type="component" value="Chromosome 8"/>
</dbReference>
<feature type="compositionally biased region" description="Polar residues" evidence="1">
    <location>
        <begin position="35"/>
        <end position="44"/>
    </location>
</feature>
<organism evidence="2 3">
    <name type="scientific">Musa troglodytarum</name>
    <name type="common">fe'i banana</name>
    <dbReference type="NCBI Taxonomy" id="320322"/>
    <lineage>
        <taxon>Eukaryota</taxon>
        <taxon>Viridiplantae</taxon>
        <taxon>Streptophyta</taxon>
        <taxon>Embryophyta</taxon>
        <taxon>Tracheophyta</taxon>
        <taxon>Spermatophyta</taxon>
        <taxon>Magnoliopsida</taxon>
        <taxon>Liliopsida</taxon>
        <taxon>Zingiberales</taxon>
        <taxon>Musaceae</taxon>
        <taxon>Musa</taxon>
    </lineage>
</organism>
<keyword evidence="3" id="KW-1185">Reference proteome</keyword>
<evidence type="ECO:0000256" key="1">
    <source>
        <dbReference type="SAM" id="MobiDB-lite"/>
    </source>
</evidence>
<feature type="region of interest" description="Disordered" evidence="1">
    <location>
        <begin position="1"/>
        <end position="70"/>
    </location>
</feature>
<dbReference type="AlphaFoldDB" id="A0A9E7H6N4"/>
<name>A0A9E7H6N4_9LILI</name>
<feature type="compositionally biased region" description="Pro residues" evidence="1">
    <location>
        <begin position="47"/>
        <end position="64"/>
    </location>
</feature>
<accession>A0A9E7H6N4</accession>